<accession>A0ACB7IR81</accession>
<organism evidence="1 2">
    <name type="scientific">Pleurotus cornucopiae</name>
    <name type="common">Cornucopia mushroom</name>
    <dbReference type="NCBI Taxonomy" id="5321"/>
    <lineage>
        <taxon>Eukaryota</taxon>
        <taxon>Fungi</taxon>
        <taxon>Dikarya</taxon>
        <taxon>Basidiomycota</taxon>
        <taxon>Agaricomycotina</taxon>
        <taxon>Agaricomycetes</taxon>
        <taxon>Agaricomycetidae</taxon>
        <taxon>Agaricales</taxon>
        <taxon>Pleurotineae</taxon>
        <taxon>Pleurotaceae</taxon>
        <taxon>Pleurotus</taxon>
    </lineage>
</organism>
<reference evidence="1 2" key="1">
    <citation type="journal article" date="2021" name="Appl. Environ. Microbiol.">
        <title>Genetic linkage and physical mapping for an oyster mushroom Pleurotus cornucopiae and QTL analysis for the trait cap color.</title>
        <authorList>
            <person name="Zhang Y."/>
            <person name="Gao W."/>
            <person name="Sonnenberg A."/>
            <person name="Chen Q."/>
            <person name="Zhang J."/>
            <person name="Huang C."/>
        </authorList>
    </citation>
    <scope>NUCLEOTIDE SEQUENCE [LARGE SCALE GENOMIC DNA]</scope>
    <source>
        <strain evidence="1">CCMSSC00406</strain>
    </source>
</reference>
<keyword evidence="2" id="KW-1185">Reference proteome</keyword>
<dbReference type="Proteomes" id="UP000824881">
    <property type="component" value="Unassembled WGS sequence"/>
</dbReference>
<protein>
    <submittedName>
        <fullName evidence="1">Uncharacterized protein</fullName>
    </submittedName>
</protein>
<sequence length="119" mass="13293">MQSQSSPDVVSPDTASPDAVSIAAPLTSLQARQVQHMAANVLVEAYASGTFPAMNDVLLRRRVEYYLELVPNRLETQQGRMLVSQIRWLVVFHAALESVTIRYAILGLALEHVRRYLQS</sequence>
<evidence type="ECO:0000313" key="2">
    <source>
        <dbReference type="Proteomes" id="UP000824881"/>
    </source>
</evidence>
<evidence type="ECO:0000313" key="1">
    <source>
        <dbReference type="EMBL" id="KAG9220141.1"/>
    </source>
</evidence>
<name>A0ACB7IR81_PLECO</name>
<comment type="caution">
    <text evidence="1">The sequence shown here is derived from an EMBL/GenBank/DDBJ whole genome shotgun (WGS) entry which is preliminary data.</text>
</comment>
<gene>
    <name evidence="1" type="ORF">CCMSSC00406_0007164</name>
</gene>
<proteinExistence type="predicted"/>
<dbReference type="EMBL" id="WQMT02000008">
    <property type="protein sequence ID" value="KAG9220141.1"/>
    <property type="molecule type" value="Genomic_DNA"/>
</dbReference>